<evidence type="ECO:0000313" key="12">
    <source>
        <dbReference type="EMBL" id="GEP56766.1"/>
    </source>
</evidence>
<dbReference type="GO" id="GO:0005886">
    <property type="term" value="C:plasma membrane"/>
    <property type="evidence" value="ECO:0007669"/>
    <property type="project" value="UniProtKB-SubCell"/>
</dbReference>
<organism evidence="12 13">
    <name type="scientific">Reyranella soli</name>
    <dbReference type="NCBI Taxonomy" id="1230389"/>
    <lineage>
        <taxon>Bacteria</taxon>
        <taxon>Pseudomonadati</taxon>
        <taxon>Pseudomonadota</taxon>
        <taxon>Alphaproteobacteria</taxon>
        <taxon>Hyphomicrobiales</taxon>
        <taxon>Reyranellaceae</taxon>
        <taxon>Reyranella</taxon>
    </lineage>
</organism>
<keyword evidence="4 9" id="KW-0812">Transmembrane</keyword>
<dbReference type="AlphaFoldDB" id="A0A512NCU8"/>
<evidence type="ECO:0000256" key="3">
    <source>
        <dbReference type="ARBA" id="ARBA00022448"/>
    </source>
</evidence>
<dbReference type="Pfam" id="PF00664">
    <property type="entry name" value="ABC_membrane"/>
    <property type="match status" value="1"/>
</dbReference>
<dbReference type="GO" id="GO:0016887">
    <property type="term" value="F:ATP hydrolysis activity"/>
    <property type="evidence" value="ECO:0007669"/>
    <property type="project" value="InterPro"/>
</dbReference>
<dbReference type="InterPro" id="IPR003439">
    <property type="entry name" value="ABC_transporter-like_ATP-bd"/>
</dbReference>
<evidence type="ECO:0000256" key="1">
    <source>
        <dbReference type="ARBA" id="ARBA00004651"/>
    </source>
</evidence>
<keyword evidence="5" id="KW-0547">Nucleotide-binding</keyword>
<keyword evidence="7 9" id="KW-1133">Transmembrane helix</keyword>
<dbReference type="PROSITE" id="PS00211">
    <property type="entry name" value="ABC_TRANSPORTER_1"/>
    <property type="match status" value="1"/>
</dbReference>
<comment type="subcellular location">
    <subcellularLocation>
        <location evidence="1">Cell membrane</location>
        <topology evidence="1">Multi-pass membrane protein</topology>
    </subcellularLocation>
</comment>
<dbReference type="Gene3D" id="3.40.50.300">
    <property type="entry name" value="P-loop containing nucleotide triphosphate hydrolases"/>
    <property type="match status" value="1"/>
</dbReference>
<feature type="transmembrane region" description="Helical" evidence="9">
    <location>
        <begin position="146"/>
        <end position="171"/>
    </location>
</feature>
<evidence type="ECO:0000256" key="5">
    <source>
        <dbReference type="ARBA" id="ARBA00022741"/>
    </source>
</evidence>
<dbReference type="InterPro" id="IPR039421">
    <property type="entry name" value="Type_1_exporter"/>
</dbReference>
<dbReference type="Proteomes" id="UP000321058">
    <property type="component" value="Unassembled WGS sequence"/>
</dbReference>
<dbReference type="PROSITE" id="PS50893">
    <property type="entry name" value="ABC_TRANSPORTER_2"/>
    <property type="match status" value="1"/>
</dbReference>
<feature type="transmembrane region" description="Helical" evidence="9">
    <location>
        <begin position="76"/>
        <end position="95"/>
    </location>
</feature>
<dbReference type="PANTHER" id="PTHR24221:SF654">
    <property type="entry name" value="ATP-BINDING CASSETTE SUB-FAMILY B MEMBER 6"/>
    <property type="match status" value="1"/>
</dbReference>
<feature type="transmembrane region" description="Helical" evidence="9">
    <location>
        <begin position="33"/>
        <end position="56"/>
    </location>
</feature>
<dbReference type="GO" id="GO:0140359">
    <property type="term" value="F:ABC-type transporter activity"/>
    <property type="evidence" value="ECO:0007669"/>
    <property type="project" value="InterPro"/>
</dbReference>
<keyword evidence="13" id="KW-1185">Reference proteome</keyword>
<feature type="transmembrane region" description="Helical" evidence="9">
    <location>
        <begin position="267"/>
        <end position="285"/>
    </location>
</feature>
<gene>
    <name evidence="12" type="ORF">RSO01_39320</name>
</gene>
<dbReference type="GO" id="GO:0005524">
    <property type="term" value="F:ATP binding"/>
    <property type="evidence" value="ECO:0007669"/>
    <property type="project" value="UniProtKB-KW"/>
</dbReference>
<dbReference type="Pfam" id="PF00005">
    <property type="entry name" value="ABC_tran"/>
    <property type="match status" value="1"/>
</dbReference>
<dbReference type="EMBL" id="BKAJ01000069">
    <property type="protein sequence ID" value="GEP56766.1"/>
    <property type="molecule type" value="Genomic_DNA"/>
</dbReference>
<dbReference type="InterPro" id="IPR017871">
    <property type="entry name" value="ABC_transporter-like_CS"/>
</dbReference>
<protein>
    <submittedName>
        <fullName evidence="12">Multidrug ABC transporter ATP-binding protein</fullName>
    </submittedName>
</protein>
<evidence type="ECO:0000259" key="10">
    <source>
        <dbReference type="PROSITE" id="PS50893"/>
    </source>
</evidence>
<evidence type="ECO:0000256" key="8">
    <source>
        <dbReference type="ARBA" id="ARBA00023136"/>
    </source>
</evidence>
<feature type="transmembrane region" description="Helical" evidence="9">
    <location>
        <begin position="177"/>
        <end position="196"/>
    </location>
</feature>
<proteinExistence type="inferred from homology"/>
<keyword evidence="8 9" id="KW-0472">Membrane</keyword>
<evidence type="ECO:0000256" key="7">
    <source>
        <dbReference type="ARBA" id="ARBA00022989"/>
    </source>
</evidence>
<dbReference type="InterPro" id="IPR036640">
    <property type="entry name" value="ABC1_TM_sf"/>
</dbReference>
<feature type="domain" description="ABC transmembrane type-1" evidence="11">
    <location>
        <begin position="33"/>
        <end position="320"/>
    </location>
</feature>
<dbReference type="SMART" id="SM00382">
    <property type="entry name" value="AAA"/>
    <property type="match status" value="1"/>
</dbReference>
<dbReference type="InterPro" id="IPR003593">
    <property type="entry name" value="AAA+_ATPase"/>
</dbReference>
<evidence type="ECO:0000256" key="6">
    <source>
        <dbReference type="ARBA" id="ARBA00022840"/>
    </source>
</evidence>
<dbReference type="RefSeq" id="WP_218037395.1">
    <property type="nucleotide sequence ID" value="NZ_BKAJ01000069.1"/>
</dbReference>
<evidence type="ECO:0000313" key="13">
    <source>
        <dbReference type="Proteomes" id="UP000321058"/>
    </source>
</evidence>
<dbReference type="PANTHER" id="PTHR24221">
    <property type="entry name" value="ATP-BINDING CASSETTE SUB-FAMILY B"/>
    <property type="match status" value="1"/>
</dbReference>
<sequence length="606" mass="66825">MTSRRSERGKDPLIRTIRFVAGRWRLQWRLASVMAAGMMLIAAAELAVPLFAGHMIDALADVARTRDAAVLDALKAFLAIVGLGAALVALRYGLFRGIIRFTLRMMSEVAHETFWRVQRFSTDWHANSFAGATVRKLTRGVWAFDLLNDTVLVALWPSLVVLLGATILFGWHWPSMGLAVGIGSVLYVLVTVKLSLDYVTPATRRSNAWDSLLGGALADAVSCNPVVKAFGAEAREDARLGRVLARWRSRTWVTWNRHTLTGILQQAILMVLRVVVIGLALLFWWQGAATLGDVTFVLTAYGVINGYLRDIGHHVHNVQRSTSDLEELVDFHEQPLGVEDRPGAGELAITRGDIEFDQVRFRYPALDRQVYDGFSVRIPASQRVGLVGRSGSGKTTFVKLVQRLYDLDGGQITIDGQDIANVRQESLRRQVAIVQQEPVLFHRSLADNIAYGRPDATMAEIEAAARLAHADVFVERLPQRYATLVGERGVKLSGGERQRVAIARAFLANAPILILDEATSSLDSESEALIQDAMHTLMQGRTTLVIAHRLSTVRELDGILVFNHGRVVEDGNHAALMRIKGGIYRRLVERQAEGHAEDSGDDLAAA</sequence>
<dbReference type="SUPFAM" id="SSF52540">
    <property type="entry name" value="P-loop containing nucleoside triphosphate hydrolases"/>
    <property type="match status" value="1"/>
</dbReference>
<keyword evidence="6 12" id="KW-0067">ATP-binding</keyword>
<reference evidence="12 13" key="1">
    <citation type="submission" date="2019-07" db="EMBL/GenBank/DDBJ databases">
        <title>Whole genome shotgun sequence of Reyranella soli NBRC 108950.</title>
        <authorList>
            <person name="Hosoyama A."/>
            <person name="Uohara A."/>
            <person name="Ohji S."/>
            <person name="Ichikawa N."/>
        </authorList>
    </citation>
    <scope>NUCLEOTIDE SEQUENCE [LARGE SCALE GENOMIC DNA]</scope>
    <source>
        <strain evidence="12 13">NBRC 108950</strain>
    </source>
</reference>
<dbReference type="SUPFAM" id="SSF90123">
    <property type="entry name" value="ABC transporter transmembrane region"/>
    <property type="match status" value="1"/>
</dbReference>
<accession>A0A512NCU8</accession>
<evidence type="ECO:0000256" key="2">
    <source>
        <dbReference type="ARBA" id="ARBA00005417"/>
    </source>
</evidence>
<dbReference type="FunFam" id="3.40.50.300:FF:000287">
    <property type="entry name" value="Multidrug ABC transporter ATP-binding protein"/>
    <property type="match status" value="1"/>
</dbReference>
<evidence type="ECO:0000256" key="9">
    <source>
        <dbReference type="SAM" id="Phobius"/>
    </source>
</evidence>
<comment type="caution">
    <text evidence="12">The sequence shown here is derived from an EMBL/GenBank/DDBJ whole genome shotgun (WGS) entry which is preliminary data.</text>
</comment>
<evidence type="ECO:0000259" key="11">
    <source>
        <dbReference type="PROSITE" id="PS50929"/>
    </source>
</evidence>
<dbReference type="GO" id="GO:0034040">
    <property type="term" value="F:ATPase-coupled lipid transmembrane transporter activity"/>
    <property type="evidence" value="ECO:0007669"/>
    <property type="project" value="TreeGrafter"/>
</dbReference>
<dbReference type="InterPro" id="IPR027417">
    <property type="entry name" value="P-loop_NTPase"/>
</dbReference>
<name>A0A512NCU8_9HYPH</name>
<dbReference type="PROSITE" id="PS50929">
    <property type="entry name" value="ABC_TM1F"/>
    <property type="match status" value="1"/>
</dbReference>
<feature type="domain" description="ABC transporter" evidence="10">
    <location>
        <begin position="354"/>
        <end position="589"/>
    </location>
</feature>
<comment type="similarity">
    <text evidence="2">Belongs to the ABC transporter superfamily.</text>
</comment>
<keyword evidence="3" id="KW-0813">Transport</keyword>
<dbReference type="InterPro" id="IPR011527">
    <property type="entry name" value="ABC1_TM_dom"/>
</dbReference>
<evidence type="ECO:0000256" key="4">
    <source>
        <dbReference type="ARBA" id="ARBA00022692"/>
    </source>
</evidence>
<dbReference type="Gene3D" id="1.20.1560.10">
    <property type="entry name" value="ABC transporter type 1, transmembrane domain"/>
    <property type="match status" value="1"/>
</dbReference>